<keyword evidence="1" id="KW-0472">Membrane</keyword>
<evidence type="ECO:0000313" key="2">
    <source>
        <dbReference type="EMBL" id="EGQ22376.1"/>
    </source>
</evidence>
<gene>
    <name evidence="2" type="ORF">HMPREF9144_0317</name>
</gene>
<dbReference type="EMBL" id="AFPY01000011">
    <property type="protein sequence ID" value="EGQ22376.1"/>
    <property type="molecule type" value="Genomic_DNA"/>
</dbReference>
<comment type="caution">
    <text evidence="2">The sequence shown here is derived from an EMBL/GenBank/DDBJ whole genome shotgun (WGS) entry which is preliminary data.</text>
</comment>
<protein>
    <submittedName>
        <fullName evidence="2">Uncharacterized protein</fullName>
    </submittedName>
</protein>
<evidence type="ECO:0000313" key="3">
    <source>
        <dbReference type="Proteomes" id="UP000004123"/>
    </source>
</evidence>
<keyword evidence="1" id="KW-1133">Transmembrane helix</keyword>
<accession>F9DF77</accession>
<dbReference type="AlphaFoldDB" id="F9DF77"/>
<name>F9DF77_9BACT</name>
<dbReference type="HOGENOM" id="CLU_3220252_0_0_10"/>
<dbReference type="Proteomes" id="UP000004123">
    <property type="component" value="Unassembled WGS sequence"/>
</dbReference>
<reference evidence="2 3" key="1">
    <citation type="submission" date="2011-04" db="EMBL/GenBank/DDBJ databases">
        <authorList>
            <person name="Muzny D."/>
            <person name="Qin X."/>
            <person name="Deng J."/>
            <person name="Jiang H."/>
            <person name="Liu Y."/>
            <person name="Qu J."/>
            <person name="Song X.-Z."/>
            <person name="Zhang L."/>
            <person name="Thornton R."/>
            <person name="Coyle M."/>
            <person name="Francisco L."/>
            <person name="Jackson L."/>
            <person name="Javaid M."/>
            <person name="Korchina V."/>
            <person name="Kovar C."/>
            <person name="Mata R."/>
            <person name="Mathew T."/>
            <person name="Ngo R."/>
            <person name="Nguyen L."/>
            <person name="Nguyen N."/>
            <person name="Okwuonu G."/>
            <person name="Ongeri F."/>
            <person name="Pham C."/>
            <person name="Simmons D."/>
            <person name="Wilczek-Boney K."/>
            <person name="Hale W."/>
            <person name="Jakkamsetti A."/>
            <person name="Pham P."/>
            <person name="Ruth R."/>
            <person name="San Lucas F."/>
            <person name="Warren J."/>
            <person name="Zhang J."/>
            <person name="Zhao Z."/>
            <person name="Zhou C."/>
            <person name="Zhu D."/>
            <person name="Lee S."/>
            <person name="Bess C."/>
            <person name="Blankenburg K."/>
            <person name="Forbes L."/>
            <person name="Fu Q."/>
            <person name="Gubbala S."/>
            <person name="Hirani K."/>
            <person name="Jayaseelan J.C."/>
            <person name="Lara F."/>
            <person name="Munidasa M."/>
            <person name="Palculict T."/>
            <person name="Patil S."/>
            <person name="Pu L.-L."/>
            <person name="Saada N."/>
            <person name="Tang L."/>
            <person name="Weissenberger G."/>
            <person name="Zhu Y."/>
            <person name="Hemphill L."/>
            <person name="Shang Y."/>
            <person name="Youmans B."/>
            <person name="Ayvaz T."/>
            <person name="Ross M."/>
            <person name="Santibanez J."/>
            <person name="Aqrawi P."/>
            <person name="Gross S."/>
            <person name="Joshi V."/>
            <person name="Fowler G."/>
            <person name="Nazareth L."/>
            <person name="Reid J."/>
            <person name="Worley K."/>
            <person name="Petrosino J."/>
            <person name="Highlander S."/>
            <person name="Gibbs R."/>
        </authorList>
    </citation>
    <scope>NUCLEOTIDE SEQUENCE [LARGE SCALE GENOMIC DNA]</scope>
    <source>
        <strain evidence="2 3">ATCC 700821</strain>
    </source>
</reference>
<feature type="transmembrane region" description="Helical" evidence="1">
    <location>
        <begin position="12"/>
        <end position="33"/>
    </location>
</feature>
<organism evidence="2 3">
    <name type="scientific">Prevotella pallens ATCC 700821</name>
    <dbReference type="NCBI Taxonomy" id="997353"/>
    <lineage>
        <taxon>Bacteria</taxon>
        <taxon>Pseudomonadati</taxon>
        <taxon>Bacteroidota</taxon>
        <taxon>Bacteroidia</taxon>
        <taxon>Bacteroidales</taxon>
        <taxon>Prevotellaceae</taxon>
        <taxon>Prevotella</taxon>
    </lineage>
</organism>
<evidence type="ECO:0000256" key="1">
    <source>
        <dbReference type="SAM" id="Phobius"/>
    </source>
</evidence>
<keyword evidence="1" id="KW-0812">Transmembrane</keyword>
<sequence length="44" mass="5496">MPQRYRNLYTTSYFLTLIQYIVYIMSIFIFCFLAEKYLILRNQC</sequence>
<dbReference type="STRING" id="997353.HMPREF9144_0317"/>
<proteinExistence type="predicted"/>